<protein>
    <submittedName>
        <fullName evidence="1">Uncharacterized protein</fullName>
    </submittedName>
</protein>
<proteinExistence type="predicted"/>
<name>A0A1V0SHJ5_9VIRU</name>
<gene>
    <name evidence="1" type="ORF">Klosneuvirus_1_44</name>
</gene>
<dbReference type="EMBL" id="KY684108">
    <property type="protein sequence ID" value="ARF11187.1"/>
    <property type="molecule type" value="Genomic_DNA"/>
</dbReference>
<evidence type="ECO:0000313" key="1">
    <source>
        <dbReference type="EMBL" id="ARF11187.1"/>
    </source>
</evidence>
<reference evidence="1" key="1">
    <citation type="journal article" date="2017" name="Science">
        <title>Giant viruses with an expanded complement of translation system components.</title>
        <authorList>
            <person name="Schulz F."/>
            <person name="Yutin N."/>
            <person name="Ivanova N.N."/>
            <person name="Ortega D.R."/>
            <person name="Lee T.K."/>
            <person name="Vierheilig J."/>
            <person name="Daims H."/>
            <person name="Horn M."/>
            <person name="Wagner M."/>
            <person name="Jensen G.J."/>
            <person name="Kyrpides N.C."/>
            <person name="Koonin E.V."/>
            <person name="Woyke T."/>
        </authorList>
    </citation>
    <scope>NUCLEOTIDE SEQUENCE</scope>
    <source>
        <strain evidence="1">KNV1</strain>
    </source>
</reference>
<accession>A0A1V0SHJ5</accession>
<organism evidence="1">
    <name type="scientific">Klosneuvirus KNV1</name>
    <dbReference type="NCBI Taxonomy" id="1977640"/>
    <lineage>
        <taxon>Viruses</taxon>
        <taxon>Varidnaviria</taxon>
        <taxon>Bamfordvirae</taxon>
        <taxon>Nucleocytoviricota</taxon>
        <taxon>Megaviricetes</taxon>
        <taxon>Imitervirales</taxon>
        <taxon>Mimiviridae</taxon>
        <taxon>Klosneuvirinae</taxon>
        <taxon>Klosneuvirus</taxon>
    </lineage>
</organism>
<sequence length="196" mass="23462">MQRLDIKSLIALVDEEELYNALNNENTYFWHGYYKCAGDHIGDSEYVRFKCKGNALEYLLFNDETFARYFYANLNYKLTDQITNDIYDDYLKYKSGNKDECYYKKINEKDIFEVWSYIDDMEKEKQINNIGDDILGDITSYAEYVWKYVSLFTIDQLDNCFTGETVIHLLDNKMKHILPYGHNKSFTKLEQWGFKK</sequence>